<dbReference type="NCBIfam" id="TIGR02606">
    <property type="entry name" value="antidote_CC2985"/>
    <property type="match status" value="1"/>
</dbReference>
<comment type="similarity">
    <text evidence="1">Belongs to the ParD antitoxin family.</text>
</comment>
<dbReference type="AlphaFoldDB" id="A0A554X234"/>
<organism evidence="3 4">
    <name type="scientific">Tepidimonas charontis</name>
    <dbReference type="NCBI Taxonomy" id="2267262"/>
    <lineage>
        <taxon>Bacteria</taxon>
        <taxon>Pseudomonadati</taxon>
        <taxon>Pseudomonadota</taxon>
        <taxon>Betaproteobacteria</taxon>
        <taxon>Burkholderiales</taxon>
        <taxon>Tepidimonas</taxon>
    </lineage>
</organism>
<dbReference type="Proteomes" id="UP000318294">
    <property type="component" value="Unassembled WGS sequence"/>
</dbReference>
<evidence type="ECO:0000313" key="3">
    <source>
        <dbReference type="EMBL" id="TSE29878.1"/>
    </source>
</evidence>
<name>A0A554X234_9BURK</name>
<dbReference type="Pfam" id="PF03693">
    <property type="entry name" value="ParD_antitoxin"/>
    <property type="match status" value="1"/>
</dbReference>
<sequence>MPTRNVVLTDSQAKFVEQMVASGRYQNASEVLREGLRLVQAREAEQAAKLAALREAVAVGIADIEAGRYTEFKDSASLRAHINGISKRVLAKHG</sequence>
<dbReference type="RefSeq" id="WP_144329365.1">
    <property type="nucleotide sequence ID" value="NZ_VJON01000061.1"/>
</dbReference>
<protein>
    <submittedName>
        <fullName evidence="3">Antitoxin ParD1</fullName>
    </submittedName>
</protein>
<comment type="caution">
    <text evidence="3">The sequence shown here is derived from an EMBL/GenBank/DDBJ whole genome shotgun (WGS) entry which is preliminary data.</text>
</comment>
<dbReference type="PANTHER" id="PTHR36582">
    <property type="entry name" value="ANTITOXIN PARD"/>
    <property type="match status" value="1"/>
</dbReference>
<gene>
    <name evidence="3" type="primary">parD1_2</name>
    <name evidence="3" type="ORF">Tchar_02527</name>
</gene>
<dbReference type="GO" id="GO:0006355">
    <property type="term" value="P:regulation of DNA-templated transcription"/>
    <property type="evidence" value="ECO:0007669"/>
    <property type="project" value="InterPro"/>
</dbReference>
<accession>A0A554X234</accession>
<reference evidence="3 4" key="1">
    <citation type="submission" date="2019-07" db="EMBL/GenBank/DDBJ databases">
        <title>Tepidimonas charontis SPSP-6 draft genome.</title>
        <authorList>
            <person name="Da Costa M.S."/>
            <person name="Froufe H.J.C."/>
            <person name="Egas C."/>
            <person name="Albuquerque L."/>
        </authorList>
    </citation>
    <scope>NUCLEOTIDE SEQUENCE [LARGE SCALE GENOMIC DNA]</scope>
    <source>
        <strain evidence="3 4">SPSP-6</strain>
    </source>
</reference>
<dbReference type="PANTHER" id="PTHR36582:SF2">
    <property type="entry name" value="ANTITOXIN PARD"/>
    <property type="match status" value="1"/>
</dbReference>
<dbReference type="Gene3D" id="6.10.10.120">
    <property type="entry name" value="Antitoxin ParD1-like"/>
    <property type="match status" value="1"/>
</dbReference>
<evidence type="ECO:0000256" key="2">
    <source>
        <dbReference type="ARBA" id="ARBA00022649"/>
    </source>
</evidence>
<dbReference type="OrthoDB" id="9815501at2"/>
<dbReference type="InterPro" id="IPR038296">
    <property type="entry name" value="ParD_sf"/>
</dbReference>
<keyword evidence="4" id="KW-1185">Reference proteome</keyword>
<dbReference type="EMBL" id="VJON01000061">
    <property type="protein sequence ID" value="TSE29878.1"/>
    <property type="molecule type" value="Genomic_DNA"/>
</dbReference>
<dbReference type="InterPro" id="IPR010985">
    <property type="entry name" value="Ribbon_hlx_hlx"/>
</dbReference>
<dbReference type="InterPro" id="IPR022789">
    <property type="entry name" value="ParD"/>
</dbReference>
<dbReference type="SUPFAM" id="SSF47598">
    <property type="entry name" value="Ribbon-helix-helix"/>
    <property type="match status" value="1"/>
</dbReference>
<proteinExistence type="inferred from homology"/>
<evidence type="ECO:0000313" key="4">
    <source>
        <dbReference type="Proteomes" id="UP000318294"/>
    </source>
</evidence>
<keyword evidence="2" id="KW-1277">Toxin-antitoxin system</keyword>
<evidence type="ECO:0000256" key="1">
    <source>
        <dbReference type="ARBA" id="ARBA00008580"/>
    </source>
</evidence>